<dbReference type="NCBIfam" id="TIGR02152">
    <property type="entry name" value="D_ribokin_bact"/>
    <property type="match status" value="1"/>
</dbReference>
<dbReference type="InterPro" id="IPR011611">
    <property type="entry name" value="PfkB_dom"/>
</dbReference>
<feature type="binding site" evidence="12">
    <location>
        <position position="185"/>
    </location>
    <ligand>
        <name>ATP</name>
        <dbReference type="ChEBI" id="CHEBI:30616"/>
    </ligand>
</feature>
<feature type="binding site" evidence="12">
    <location>
        <begin position="13"/>
        <end position="15"/>
    </location>
    <ligand>
        <name>substrate</name>
    </ligand>
</feature>
<keyword evidence="10 12" id="KW-0630">Potassium</keyword>
<comment type="subcellular location">
    <subcellularLocation>
        <location evidence="12">Cytoplasm</location>
    </subcellularLocation>
</comment>
<feature type="binding site" evidence="12">
    <location>
        <position position="288"/>
    </location>
    <ligand>
        <name>K(+)</name>
        <dbReference type="ChEBI" id="CHEBI:29103"/>
    </ligand>
</feature>
<comment type="catalytic activity">
    <reaction evidence="12">
        <text>D-ribose + ATP = D-ribose 5-phosphate + ADP + H(+)</text>
        <dbReference type="Rhea" id="RHEA:13697"/>
        <dbReference type="ChEBI" id="CHEBI:15378"/>
        <dbReference type="ChEBI" id="CHEBI:30616"/>
        <dbReference type="ChEBI" id="CHEBI:47013"/>
        <dbReference type="ChEBI" id="CHEBI:78346"/>
        <dbReference type="ChEBI" id="CHEBI:456216"/>
        <dbReference type="EC" id="2.7.1.15"/>
    </reaction>
</comment>
<evidence type="ECO:0000256" key="12">
    <source>
        <dbReference type="HAMAP-Rule" id="MF_01987"/>
    </source>
</evidence>
<reference evidence="14" key="1">
    <citation type="submission" date="2022-01" db="EMBL/GenBank/DDBJ databases">
        <title>Paenibacillus spongiae sp. nov., isolated from marine sponge.</title>
        <authorList>
            <person name="Li Z."/>
            <person name="Zhang M."/>
        </authorList>
    </citation>
    <scope>NUCLEOTIDE SEQUENCE</scope>
    <source>
        <strain evidence="14">PHS-Z3</strain>
    </source>
</reference>
<feature type="binding site" evidence="12">
    <location>
        <position position="249"/>
    </location>
    <ligand>
        <name>K(+)</name>
        <dbReference type="ChEBI" id="CHEBI:29103"/>
    </ligand>
</feature>
<dbReference type="SUPFAM" id="SSF53613">
    <property type="entry name" value="Ribokinase-like"/>
    <property type="match status" value="1"/>
</dbReference>
<accession>A0ABY5SDJ9</accession>
<evidence type="ECO:0000256" key="2">
    <source>
        <dbReference type="ARBA" id="ARBA00012035"/>
    </source>
</evidence>
<evidence type="ECO:0000256" key="4">
    <source>
        <dbReference type="ARBA" id="ARBA00022679"/>
    </source>
</evidence>
<dbReference type="Gene3D" id="3.40.1190.20">
    <property type="match status" value="1"/>
</dbReference>
<sequence>MITPRITVVGSLNMDIVVSMKRMPKIGETIHGEEVHYIPGGKGANQALGCARLTADTRMIGCVGQDMFGETLLQQMKDNGIGLDGLEAVQGRMTGTAHISHTPDNNCIVVVPGANESCTAAYVRERKVAIQTANIVMAQLEVPLEAVMEAFTLAKSGGALTILNPAPARPLPEGLLQLTDYMTPNETEWELISGTDDQDENRLASSIAEFQNRYGCNVIVTRGEKGASYTVDGKLATFRAPAVKPVDTTGAGDSFNAALAFALAQGKPMHDAVSFAVTAASLSVQKFGAQDGMPTLEEVLGTQSSD</sequence>
<dbReference type="PANTHER" id="PTHR10584">
    <property type="entry name" value="SUGAR KINASE"/>
    <property type="match status" value="1"/>
</dbReference>
<name>A0ABY5SDJ9_9BACL</name>
<dbReference type="HAMAP" id="MF_01987">
    <property type="entry name" value="Ribokinase"/>
    <property type="match status" value="1"/>
</dbReference>
<dbReference type="PROSITE" id="PS00584">
    <property type="entry name" value="PFKB_KINASES_2"/>
    <property type="match status" value="1"/>
</dbReference>
<dbReference type="EMBL" id="CP091430">
    <property type="protein sequence ID" value="UVI31834.1"/>
    <property type="molecule type" value="Genomic_DNA"/>
</dbReference>
<evidence type="ECO:0000313" key="14">
    <source>
        <dbReference type="EMBL" id="UVI31834.1"/>
    </source>
</evidence>
<dbReference type="Proteomes" id="UP001057877">
    <property type="component" value="Chromosome"/>
</dbReference>
<protein>
    <recommendedName>
        <fullName evidence="3 12">Ribokinase</fullName>
        <shortName evidence="12">RK</shortName>
        <ecNumber evidence="2 12">2.7.1.15</ecNumber>
    </recommendedName>
</protein>
<dbReference type="EC" id="2.7.1.15" evidence="2 12"/>
<evidence type="ECO:0000256" key="3">
    <source>
        <dbReference type="ARBA" id="ARBA00016943"/>
    </source>
</evidence>
<evidence type="ECO:0000256" key="10">
    <source>
        <dbReference type="ARBA" id="ARBA00022958"/>
    </source>
</evidence>
<gene>
    <name evidence="12 14" type="primary">rbsK</name>
    <name evidence="14" type="ORF">L1F29_08470</name>
</gene>
<dbReference type="InterPro" id="IPR029056">
    <property type="entry name" value="Ribokinase-like"/>
</dbReference>
<comment type="similarity">
    <text evidence="12">Belongs to the carbohydrate kinase PfkB family. Ribokinase subfamily.</text>
</comment>
<feature type="binding site" evidence="12">
    <location>
        <position position="253"/>
    </location>
    <ligand>
        <name>substrate</name>
    </ligand>
</feature>
<keyword evidence="7 12" id="KW-0418">Kinase</keyword>
<dbReference type="PRINTS" id="PR00990">
    <property type="entry name" value="RIBOKINASE"/>
</dbReference>
<organism evidence="14 15">
    <name type="scientific">Paenibacillus spongiae</name>
    <dbReference type="NCBI Taxonomy" id="2909671"/>
    <lineage>
        <taxon>Bacteria</taxon>
        <taxon>Bacillati</taxon>
        <taxon>Bacillota</taxon>
        <taxon>Bacilli</taxon>
        <taxon>Bacillales</taxon>
        <taxon>Paenibacillaceae</taxon>
        <taxon>Paenibacillus</taxon>
    </lineage>
</organism>
<comment type="function">
    <text evidence="12">Catalyzes the phosphorylation of ribose at O-5 in a reaction requiring ATP and magnesium. The resulting D-ribose-5-phosphate can then be used either for sythesis of nucleotides, histidine, and tryptophan, or as a component of the pentose phosphate pathway.</text>
</comment>
<comment type="subunit">
    <text evidence="12">Homodimer.</text>
</comment>
<dbReference type="InterPro" id="IPR002173">
    <property type="entry name" value="Carboh/pur_kinase_PfkB_CS"/>
</dbReference>
<evidence type="ECO:0000256" key="9">
    <source>
        <dbReference type="ARBA" id="ARBA00022842"/>
    </source>
</evidence>
<dbReference type="GO" id="GO:0004747">
    <property type="term" value="F:ribokinase activity"/>
    <property type="evidence" value="ECO:0007669"/>
    <property type="project" value="UniProtKB-EC"/>
</dbReference>
<feature type="binding site" evidence="12">
    <location>
        <position position="247"/>
    </location>
    <ligand>
        <name>K(+)</name>
        <dbReference type="ChEBI" id="CHEBI:29103"/>
    </ligand>
</feature>
<evidence type="ECO:0000256" key="6">
    <source>
        <dbReference type="ARBA" id="ARBA00022741"/>
    </source>
</evidence>
<feature type="binding site" evidence="12">
    <location>
        <begin position="252"/>
        <end position="253"/>
    </location>
    <ligand>
        <name>ATP</name>
        <dbReference type="ChEBI" id="CHEBI:30616"/>
    </ligand>
</feature>
<comment type="similarity">
    <text evidence="1">Belongs to the carbohydrate kinase pfkB family.</text>
</comment>
<evidence type="ECO:0000313" key="15">
    <source>
        <dbReference type="Proteomes" id="UP001057877"/>
    </source>
</evidence>
<proteinExistence type="inferred from homology"/>
<feature type="domain" description="Carbohydrate kinase PfkB" evidence="13">
    <location>
        <begin position="5"/>
        <end position="295"/>
    </location>
</feature>
<comment type="cofactor">
    <cofactor evidence="12">
        <name>Mg(2+)</name>
        <dbReference type="ChEBI" id="CHEBI:18420"/>
    </cofactor>
    <text evidence="12">Requires a divalent cation, most likely magnesium in vivo, as an electrophilic catalyst to aid phosphoryl group transfer. It is the chelate of the metal and the nucleotide that is the actual substrate.</text>
</comment>
<keyword evidence="5 12" id="KW-0479">Metal-binding</keyword>
<dbReference type="RefSeq" id="WP_258387898.1">
    <property type="nucleotide sequence ID" value="NZ_CP091430.1"/>
</dbReference>
<dbReference type="Pfam" id="PF00294">
    <property type="entry name" value="PfkB"/>
    <property type="match status" value="1"/>
</dbReference>
<comment type="activity regulation">
    <text evidence="12">Activated by a monovalent cation that binds near, but not in, the active site. The most likely occupant of the site in vivo is potassium. Ion binding induces a conformational change that may alter substrate affinity.</text>
</comment>
<keyword evidence="4 12" id="KW-0808">Transferase</keyword>
<dbReference type="CDD" id="cd01174">
    <property type="entry name" value="ribokinase"/>
    <property type="match status" value="1"/>
</dbReference>
<feature type="binding site" evidence="12">
    <location>
        <begin position="221"/>
        <end position="226"/>
    </location>
    <ligand>
        <name>ATP</name>
        <dbReference type="ChEBI" id="CHEBI:30616"/>
    </ligand>
</feature>
<evidence type="ECO:0000256" key="8">
    <source>
        <dbReference type="ARBA" id="ARBA00022840"/>
    </source>
</evidence>
<evidence type="ECO:0000259" key="13">
    <source>
        <dbReference type="Pfam" id="PF00294"/>
    </source>
</evidence>
<keyword evidence="9 12" id="KW-0460">Magnesium</keyword>
<dbReference type="PANTHER" id="PTHR10584:SF166">
    <property type="entry name" value="RIBOKINASE"/>
    <property type="match status" value="1"/>
</dbReference>
<feature type="binding site" evidence="12">
    <location>
        <position position="286"/>
    </location>
    <ligand>
        <name>K(+)</name>
        <dbReference type="ChEBI" id="CHEBI:29103"/>
    </ligand>
</feature>
<evidence type="ECO:0000256" key="5">
    <source>
        <dbReference type="ARBA" id="ARBA00022723"/>
    </source>
</evidence>
<keyword evidence="15" id="KW-1185">Reference proteome</keyword>
<comment type="caution">
    <text evidence="12">Lacks conserved residue(s) required for the propagation of feature annotation.</text>
</comment>
<keyword evidence="8 12" id="KW-0067">ATP-binding</keyword>
<evidence type="ECO:0000256" key="7">
    <source>
        <dbReference type="ARBA" id="ARBA00022777"/>
    </source>
</evidence>
<dbReference type="InterPro" id="IPR002139">
    <property type="entry name" value="Ribo/fructo_kinase"/>
</dbReference>
<keyword evidence="12" id="KW-0963">Cytoplasm</keyword>
<feature type="active site" description="Proton acceptor" evidence="12">
    <location>
        <position position="253"/>
    </location>
</feature>
<evidence type="ECO:0000256" key="11">
    <source>
        <dbReference type="ARBA" id="ARBA00023277"/>
    </source>
</evidence>
<keyword evidence="11 12" id="KW-0119">Carbohydrate metabolism</keyword>
<dbReference type="InterPro" id="IPR011877">
    <property type="entry name" value="Ribokinase"/>
</dbReference>
<feature type="binding site" evidence="12">
    <location>
        <position position="141"/>
    </location>
    <ligand>
        <name>substrate</name>
    </ligand>
</feature>
<feature type="binding site" evidence="12">
    <location>
        <position position="283"/>
    </location>
    <ligand>
        <name>K(+)</name>
        <dbReference type="ChEBI" id="CHEBI:29103"/>
    </ligand>
</feature>
<evidence type="ECO:0000256" key="1">
    <source>
        <dbReference type="ARBA" id="ARBA00005380"/>
    </source>
</evidence>
<feature type="binding site" evidence="12">
    <location>
        <begin position="41"/>
        <end position="45"/>
    </location>
    <ligand>
        <name>substrate</name>
    </ligand>
</feature>
<comment type="pathway">
    <text evidence="12">Carbohydrate metabolism; D-ribose degradation; D-ribose 5-phosphate from beta-D-ribopyranose: step 2/2.</text>
</comment>
<keyword evidence="6 12" id="KW-0547">Nucleotide-binding</keyword>